<dbReference type="AlphaFoldDB" id="X1LA96"/>
<feature type="non-terminal residue" evidence="1">
    <location>
        <position position="1"/>
    </location>
</feature>
<evidence type="ECO:0000313" key="1">
    <source>
        <dbReference type="EMBL" id="GAH91048.1"/>
    </source>
</evidence>
<reference evidence="1" key="1">
    <citation type="journal article" date="2014" name="Front. Microbiol.">
        <title>High frequency of phylogenetically diverse reductive dehalogenase-homologous genes in deep subseafloor sedimentary metagenomes.</title>
        <authorList>
            <person name="Kawai M."/>
            <person name="Futagami T."/>
            <person name="Toyoda A."/>
            <person name="Takaki Y."/>
            <person name="Nishi S."/>
            <person name="Hori S."/>
            <person name="Arai W."/>
            <person name="Tsubouchi T."/>
            <person name="Morono Y."/>
            <person name="Uchiyama I."/>
            <person name="Ito T."/>
            <person name="Fujiyama A."/>
            <person name="Inagaki F."/>
            <person name="Takami H."/>
        </authorList>
    </citation>
    <scope>NUCLEOTIDE SEQUENCE</scope>
    <source>
        <strain evidence="1">Expedition CK06-06</strain>
    </source>
</reference>
<proteinExistence type="predicted"/>
<organism evidence="1">
    <name type="scientific">marine sediment metagenome</name>
    <dbReference type="NCBI Taxonomy" id="412755"/>
    <lineage>
        <taxon>unclassified sequences</taxon>
        <taxon>metagenomes</taxon>
        <taxon>ecological metagenomes</taxon>
    </lineage>
</organism>
<sequence>LDYSAERLIHNFPCTLTIVTILSLTETGVVCRLY</sequence>
<protein>
    <submittedName>
        <fullName evidence="1">Uncharacterized protein</fullName>
    </submittedName>
</protein>
<gene>
    <name evidence="1" type="ORF">S03H2_71446</name>
</gene>
<accession>X1LA96</accession>
<comment type="caution">
    <text evidence="1">The sequence shown here is derived from an EMBL/GenBank/DDBJ whole genome shotgun (WGS) entry which is preliminary data.</text>
</comment>
<name>X1LA96_9ZZZZ</name>
<dbReference type="EMBL" id="BARU01047821">
    <property type="protein sequence ID" value="GAH91048.1"/>
    <property type="molecule type" value="Genomic_DNA"/>
</dbReference>